<dbReference type="EMBL" id="KQ241860">
    <property type="protein sequence ID" value="KNC83141.1"/>
    <property type="molecule type" value="Genomic_DNA"/>
</dbReference>
<sequence length="255" mass="28914">MRREFLASTRPLMQCQINIQSAEDSLADSCEHVLNCKTLLGDDVEIEVAKKSGPDPVYEFHSEDELRSEIRAYRIRLRENLAHYFPQKPNMEFLVKYFLHPLHKNLEILNFTVENRVKIFIEIKHEITESLEKHLATKAAATDTSSTGSSVSTEPCTPVQINSSAKRTAEDPCDSAILVDFNKLSLLSKKRRRLQKKQQVAMSLHEGSSHLESSTAAFQVKVRRELSAWEALPCLEPEDVIVHVGRDLATKSVSK</sequence>
<feature type="compositionally biased region" description="Low complexity" evidence="1">
    <location>
        <begin position="142"/>
        <end position="153"/>
    </location>
</feature>
<dbReference type="AlphaFoldDB" id="A0A0L0G2V6"/>
<evidence type="ECO:0000313" key="3">
    <source>
        <dbReference type="Proteomes" id="UP000054560"/>
    </source>
</evidence>
<protein>
    <submittedName>
        <fullName evidence="2">Uncharacterized protein</fullName>
    </submittedName>
</protein>
<feature type="region of interest" description="Disordered" evidence="1">
    <location>
        <begin position="142"/>
        <end position="165"/>
    </location>
</feature>
<reference evidence="2 3" key="1">
    <citation type="submission" date="2011-02" db="EMBL/GenBank/DDBJ databases">
        <title>The Genome Sequence of Sphaeroforma arctica JP610.</title>
        <authorList>
            <consortium name="The Broad Institute Genome Sequencing Platform"/>
            <person name="Russ C."/>
            <person name="Cuomo C."/>
            <person name="Young S.K."/>
            <person name="Zeng Q."/>
            <person name="Gargeya S."/>
            <person name="Alvarado L."/>
            <person name="Berlin A."/>
            <person name="Chapman S.B."/>
            <person name="Chen Z."/>
            <person name="Freedman E."/>
            <person name="Gellesch M."/>
            <person name="Goldberg J."/>
            <person name="Griggs A."/>
            <person name="Gujja S."/>
            <person name="Heilman E."/>
            <person name="Heiman D."/>
            <person name="Howarth C."/>
            <person name="Mehta T."/>
            <person name="Neiman D."/>
            <person name="Pearson M."/>
            <person name="Roberts A."/>
            <person name="Saif S."/>
            <person name="Shea T."/>
            <person name="Shenoy N."/>
            <person name="Sisk P."/>
            <person name="Stolte C."/>
            <person name="Sykes S."/>
            <person name="White J."/>
            <person name="Yandava C."/>
            <person name="Burger G."/>
            <person name="Gray M.W."/>
            <person name="Holland P.W.H."/>
            <person name="King N."/>
            <person name="Lang F.B.F."/>
            <person name="Roger A.J."/>
            <person name="Ruiz-Trillo I."/>
            <person name="Haas B."/>
            <person name="Nusbaum C."/>
            <person name="Birren B."/>
        </authorList>
    </citation>
    <scope>NUCLEOTIDE SEQUENCE [LARGE SCALE GENOMIC DNA]</scope>
    <source>
        <strain evidence="2 3">JP610</strain>
    </source>
</reference>
<accession>A0A0L0G2V6</accession>
<gene>
    <name evidence="2" type="ORF">SARC_04592</name>
</gene>
<dbReference type="GeneID" id="25905096"/>
<evidence type="ECO:0000256" key="1">
    <source>
        <dbReference type="SAM" id="MobiDB-lite"/>
    </source>
</evidence>
<name>A0A0L0G2V6_9EUKA</name>
<dbReference type="RefSeq" id="XP_014157043.1">
    <property type="nucleotide sequence ID" value="XM_014301568.1"/>
</dbReference>
<dbReference type="Proteomes" id="UP000054560">
    <property type="component" value="Unassembled WGS sequence"/>
</dbReference>
<organism evidence="2 3">
    <name type="scientific">Sphaeroforma arctica JP610</name>
    <dbReference type="NCBI Taxonomy" id="667725"/>
    <lineage>
        <taxon>Eukaryota</taxon>
        <taxon>Ichthyosporea</taxon>
        <taxon>Ichthyophonida</taxon>
        <taxon>Sphaeroforma</taxon>
    </lineage>
</organism>
<evidence type="ECO:0000313" key="2">
    <source>
        <dbReference type="EMBL" id="KNC83141.1"/>
    </source>
</evidence>
<keyword evidence="3" id="KW-1185">Reference proteome</keyword>
<proteinExistence type="predicted"/>